<organism evidence="5 6">
    <name type="scientific">Gramella jeungdoensis</name>
    <dbReference type="NCBI Taxonomy" id="708091"/>
    <lineage>
        <taxon>Bacteria</taxon>
        <taxon>Pseudomonadati</taxon>
        <taxon>Bacteroidota</taxon>
        <taxon>Flavobacteriia</taxon>
        <taxon>Flavobacteriales</taxon>
        <taxon>Flavobacteriaceae</taxon>
        <taxon>Christiangramia</taxon>
    </lineage>
</organism>
<dbReference type="SUPFAM" id="SSF89623">
    <property type="entry name" value="Ribose/Galactose isomerase RpiB/AlsB"/>
    <property type="match status" value="1"/>
</dbReference>
<feature type="active site" description="Proton donor" evidence="3">
    <location>
        <position position="98"/>
    </location>
</feature>
<comment type="similarity">
    <text evidence="1">Belongs to the LacAB/RpiB family.</text>
</comment>
<evidence type="ECO:0000256" key="3">
    <source>
        <dbReference type="PIRSR" id="PIRSR005384-1"/>
    </source>
</evidence>
<dbReference type="EMBL" id="SNQI01000003">
    <property type="protein sequence ID" value="TEW73892.1"/>
    <property type="molecule type" value="Genomic_DNA"/>
</dbReference>
<dbReference type="NCBIfam" id="TIGR01120">
    <property type="entry name" value="rpiB"/>
    <property type="match status" value="1"/>
</dbReference>
<comment type="caution">
    <text evidence="5">The sequence shown here is derived from an EMBL/GenBank/DDBJ whole genome shotgun (WGS) entry which is preliminary data.</text>
</comment>
<feature type="binding site" evidence="4">
    <location>
        <position position="132"/>
    </location>
    <ligand>
        <name>D-ribulose 5-phosphate</name>
        <dbReference type="ChEBI" id="CHEBI:58121"/>
    </ligand>
</feature>
<feature type="binding site" evidence="4">
    <location>
        <begin position="66"/>
        <end position="70"/>
    </location>
    <ligand>
        <name>D-ribulose 5-phosphate</name>
        <dbReference type="ChEBI" id="CHEBI:58121"/>
    </ligand>
</feature>
<dbReference type="PANTHER" id="PTHR30345:SF0">
    <property type="entry name" value="DNA DAMAGE-REPAIR_TOLERATION PROTEIN DRT102"/>
    <property type="match status" value="1"/>
</dbReference>
<evidence type="ECO:0000256" key="4">
    <source>
        <dbReference type="PIRSR" id="PIRSR005384-2"/>
    </source>
</evidence>
<dbReference type="AlphaFoldDB" id="A0A4Y8AT93"/>
<dbReference type="PANTHER" id="PTHR30345">
    <property type="entry name" value="RIBOSE-5-PHOSPHATE ISOMERASE B"/>
    <property type="match status" value="1"/>
</dbReference>
<proteinExistence type="inferred from homology"/>
<dbReference type="NCBIfam" id="NF004051">
    <property type="entry name" value="PRK05571.1"/>
    <property type="match status" value="1"/>
</dbReference>
<feature type="binding site" evidence="4">
    <location>
        <position position="136"/>
    </location>
    <ligand>
        <name>D-ribulose 5-phosphate</name>
        <dbReference type="ChEBI" id="CHEBI:58121"/>
    </ligand>
</feature>
<dbReference type="EC" id="5.3.1.6" evidence="5"/>
<evidence type="ECO:0000256" key="2">
    <source>
        <dbReference type="ARBA" id="ARBA00023235"/>
    </source>
</evidence>
<dbReference type="InterPro" id="IPR004785">
    <property type="entry name" value="RpiB"/>
</dbReference>
<dbReference type="PIRSF" id="PIRSF005384">
    <property type="entry name" value="RpiB_LacA_B"/>
    <property type="match status" value="1"/>
</dbReference>
<dbReference type="InterPro" id="IPR003500">
    <property type="entry name" value="RpiB_LacA_LacB"/>
</dbReference>
<dbReference type="Gene3D" id="3.40.1400.10">
    <property type="entry name" value="Sugar-phosphate isomerase, RpiB/LacA/LacB"/>
    <property type="match status" value="1"/>
</dbReference>
<feature type="active site" description="Proton acceptor" evidence="3">
    <location>
        <position position="65"/>
    </location>
</feature>
<dbReference type="Pfam" id="PF02502">
    <property type="entry name" value="LacAB_rpiB"/>
    <property type="match status" value="1"/>
</dbReference>
<keyword evidence="2 5" id="KW-0413">Isomerase</keyword>
<reference evidence="5 6" key="1">
    <citation type="journal article" date="2011" name="J. Microbiol.">
        <title>Gramella jeungdoensis sp. nov., isolated from a solar saltern in Korea.</title>
        <authorList>
            <person name="Joung Y."/>
            <person name="Kim H."/>
            <person name="Jang T."/>
            <person name="Ahn T.S."/>
            <person name="Joh K."/>
        </authorList>
    </citation>
    <scope>NUCLEOTIDE SEQUENCE [LARGE SCALE GENOMIC DNA]</scope>
    <source>
        <strain evidence="5 6">KCTC 23123</strain>
    </source>
</reference>
<gene>
    <name evidence="5" type="primary">rpiB</name>
    <name evidence="5" type="ORF">E2488_10465</name>
</gene>
<dbReference type="GO" id="GO:0009052">
    <property type="term" value="P:pentose-phosphate shunt, non-oxidative branch"/>
    <property type="evidence" value="ECO:0007669"/>
    <property type="project" value="TreeGrafter"/>
</dbReference>
<feature type="binding site" evidence="4">
    <location>
        <position position="99"/>
    </location>
    <ligand>
        <name>D-ribulose 5-phosphate</name>
        <dbReference type="ChEBI" id="CHEBI:58121"/>
    </ligand>
</feature>
<dbReference type="RefSeq" id="WP_134248291.1">
    <property type="nucleotide sequence ID" value="NZ_SNQI01000003.1"/>
</dbReference>
<dbReference type="NCBIfam" id="TIGR00689">
    <property type="entry name" value="rpiB_lacA_lacB"/>
    <property type="match status" value="1"/>
</dbReference>
<dbReference type="InterPro" id="IPR036569">
    <property type="entry name" value="RpiB_LacA_LacB_sf"/>
</dbReference>
<dbReference type="GO" id="GO:0004751">
    <property type="term" value="F:ribose-5-phosphate isomerase activity"/>
    <property type="evidence" value="ECO:0007669"/>
    <property type="project" value="UniProtKB-EC"/>
</dbReference>
<accession>A0A4Y8AT93</accession>
<sequence>MVIAIGNDHAGTAYKFEIIKFLESKGIKVLNFGTDSENSMDYPDAIHPVANAVESGEATFGIILCGSGNGAQMTANKHQGIRAALCWNNELVELTRLHNNSNILSIPARFVSLQQALSFVEIFLNTPFEGGRHQNRVAKIPTKNC</sequence>
<evidence type="ECO:0000256" key="1">
    <source>
        <dbReference type="ARBA" id="ARBA00008754"/>
    </source>
</evidence>
<protein>
    <submittedName>
        <fullName evidence="5">Ribose 5-phosphate isomerase B</fullName>
        <ecNumber evidence="5">5.3.1.6</ecNumber>
    </submittedName>
</protein>
<feature type="binding site" evidence="4">
    <location>
        <position position="109"/>
    </location>
    <ligand>
        <name>D-ribulose 5-phosphate</name>
        <dbReference type="ChEBI" id="CHEBI:58121"/>
    </ligand>
</feature>
<dbReference type="Proteomes" id="UP000298517">
    <property type="component" value="Unassembled WGS sequence"/>
</dbReference>
<evidence type="ECO:0000313" key="6">
    <source>
        <dbReference type="Proteomes" id="UP000298517"/>
    </source>
</evidence>
<keyword evidence="6" id="KW-1185">Reference proteome</keyword>
<dbReference type="GO" id="GO:0019316">
    <property type="term" value="P:D-allose catabolic process"/>
    <property type="evidence" value="ECO:0007669"/>
    <property type="project" value="TreeGrafter"/>
</dbReference>
<feature type="binding site" evidence="4">
    <location>
        <begin position="8"/>
        <end position="9"/>
    </location>
    <ligand>
        <name>D-ribulose 5-phosphate</name>
        <dbReference type="ChEBI" id="CHEBI:58121"/>
    </ligand>
</feature>
<evidence type="ECO:0000313" key="5">
    <source>
        <dbReference type="EMBL" id="TEW73892.1"/>
    </source>
</evidence>
<name>A0A4Y8AT93_9FLAO</name>
<dbReference type="OrthoDB" id="1778624at2"/>